<name>A0A6G1BSG1_9ORYZ</name>
<protein>
    <submittedName>
        <fullName evidence="1">Uncharacterized protein</fullName>
    </submittedName>
</protein>
<dbReference type="AlphaFoldDB" id="A0A6G1BSG1"/>
<gene>
    <name evidence="1" type="ORF">E2562_004291</name>
</gene>
<evidence type="ECO:0000313" key="2">
    <source>
        <dbReference type="Proteomes" id="UP000479710"/>
    </source>
</evidence>
<evidence type="ECO:0000313" key="1">
    <source>
        <dbReference type="EMBL" id="KAF0890806.1"/>
    </source>
</evidence>
<comment type="caution">
    <text evidence="1">The sequence shown here is derived from an EMBL/GenBank/DDBJ whole genome shotgun (WGS) entry which is preliminary data.</text>
</comment>
<sequence length="120" mass="13028">MHRRKGTKHGLPLHGSAAAPRFLLSSLERHTSVKDHGRGRREHNQPHLPLLAFATPVALKLNWIWLPPTSSPSLAVFPISLPEAEAPLACLPAQASAPSHHHVTGLLPILHHAVDLLPLP</sequence>
<organism evidence="1 2">
    <name type="scientific">Oryza meyeriana var. granulata</name>
    <dbReference type="NCBI Taxonomy" id="110450"/>
    <lineage>
        <taxon>Eukaryota</taxon>
        <taxon>Viridiplantae</taxon>
        <taxon>Streptophyta</taxon>
        <taxon>Embryophyta</taxon>
        <taxon>Tracheophyta</taxon>
        <taxon>Spermatophyta</taxon>
        <taxon>Magnoliopsida</taxon>
        <taxon>Liliopsida</taxon>
        <taxon>Poales</taxon>
        <taxon>Poaceae</taxon>
        <taxon>BOP clade</taxon>
        <taxon>Oryzoideae</taxon>
        <taxon>Oryzeae</taxon>
        <taxon>Oryzinae</taxon>
        <taxon>Oryza</taxon>
        <taxon>Oryza meyeriana</taxon>
    </lineage>
</organism>
<proteinExistence type="predicted"/>
<keyword evidence="2" id="KW-1185">Reference proteome</keyword>
<dbReference type="EMBL" id="SPHZ02000011">
    <property type="protein sequence ID" value="KAF0890806.1"/>
    <property type="molecule type" value="Genomic_DNA"/>
</dbReference>
<accession>A0A6G1BSG1</accession>
<reference evidence="1 2" key="1">
    <citation type="submission" date="2019-11" db="EMBL/GenBank/DDBJ databases">
        <title>Whole genome sequence of Oryza granulata.</title>
        <authorList>
            <person name="Li W."/>
        </authorList>
    </citation>
    <scope>NUCLEOTIDE SEQUENCE [LARGE SCALE GENOMIC DNA]</scope>
    <source>
        <strain evidence="2">cv. Menghai</strain>
        <tissue evidence="1">Leaf</tissue>
    </source>
</reference>
<dbReference type="Proteomes" id="UP000479710">
    <property type="component" value="Unassembled WGS sequence"/>
</dbReference>